<reference evidence="1" key="1">
    <citation type="journal article" date="2020" name="Nature">
        <title>Giant virus diversity and host interactions through global metagenomics.</title>
        <authorList>
            <person name="Schulz F."/>
            <person name="Roux S."/>
            <person name="Paez-Espino D."/>
            <person name="Jungbluth S."/>
            <person name="Walsh D.A."/>
            <person name="Denef V.J."/>
            <person name="McMahon K.D."/>
            <person name="Konstantinidis K.T."/>
            <person name="Eloe-Fadrosh E.A."/>
            <person name="Kyrpides N.C."/>
            <person name="Woyke T."/>
        </authorList>
    </citation>
    <scope>NUCLEOTIDE SEQUENCE</scope>
    <source>
        <strain evidence="1">GVMAG-M-3300027963-41</strain>
    </source>
</reference>
<dbReference type="AlphaFoldDB" id="A0A6C0LQE9"/>
<name>A0A6C0LQE9_9ZZZZ</name>
<protein>
    <submittedName>
        <fullName evidence="1">Uncharacterized protein</fullName>
    </submittedName>
</protein>
<accession>A0A6C0LQE9</accession>
<organism evidence="1">
    <name type="scientific">viral metagenome</name>
    <dbReference type="NCBI Taxonomy" id="1070528"/>
    <lineage>
        <taxon>unclassified sequences</taxon>
        <taxon>metagenomes</taxon>
        <taxon>organismal metagenomes</taxon>
    </lineage>
</organism>
<evidence type="ECO:0000313" key="1">
    <source>
        <dbReference type="EMBL" id="QHU31961.1"/>
    </source>
</evidence>
<sequence length="223" mass="25698">MVKFNEEVLRKPEMIKEDIKSLRTLHPKFANIADIAEICLKSKSANEYLEQIGAEAIGAVHSKEKHKGDGKLDGFDIEVKPKKQSPGVAMIGCINDDTAMILLKSHKTNSYIVFLNAPKDASRINYAICVPYKYFEAGRYEKIVQRLKLNTDNWKWGETLPTDPVQRLKCLEELVKMHQKETYVRSSNLTLDVIKDIPKEEVLFWKHPDLEKKKLHKILQTFC</sequence>
<dbReference type="EMBL" id="MN740534">
    <property type="protein sequence ID" value="QHU31961.1"/>
    <property type="molecule type" value="Genomic_DNA"/>
</dbReference>
<proteinExistence type="predicted"/>